<dbReference type="Proteomes" id="UP000318017">
    <property type="component" value="Chromosome"/>
</dbReference>
<gene>
    <name evidence="1" type="ORF">Q31a_07670</name>
</gene>
<dbReference type="EMBL" id="CP036298">
    <property type="protein sequence ID" value="QDV22481.1"/>
    <property type="molecule type" value="Genomic_DNA"/>
</dbReference>
<reference evidence="1 2" key="1">
    <citation type="submission" date="2019-02" db="EMBL/GenBank/DDBJ databases">
        <title>Deep-cultivation of Planctomycetes and their phenomic and genomic characterization uncovers novel biology.</title>
        <authorList>
            <person name="Wiegand S."/>
            <person name="Jogler M."/>
            <person name="Boedeker C."/>
            <person name="Pinto D."/>
            <person name="Vollmers J."/>
            <person name="Rivas-Marin E."/>
            <person name="Kohn T."/>
            <person name="Peeters S.H."/>
            <person name="Heuer A."/>
            <person name="Rast P."/>
            <person name="Oberbeckmann S."/>
            <person name="Bunk B."/>
            <person name="Jeske O."/>
            <person name="Meyerdierks A."/>
            <person name="Storesund J.E."/>
            <person name="Kallscheuer N."/>
            <person name="Luecker S."/>
            <person name="Lage O.M."/>
            <person name="Pohl T."/>
            <person name="Merkel B.J."/>
            <person name="Hornburger P."/>
            <person name="Mueller R.-W."/>
            <person name="Bruemmer F."/>
            <person name="Labrenz M."/>
            <person name="Spormann A.M."/>
            <person name="Op den Camp H."/>
            <person name="Overmann J."/>
            <person name="Amann R."/>
            <person name="Jetten M.S.M."/>
            <person name="Mascher T."/>
            <person name="Medema M.H."/>
            <person name="Devos D.P."/>
            <person name="Kaster A.-K."/>
            <person name="Ovreas L."/>
            <person name="Rohde M."/>
            <person name="Galperin M.Y."/>
            <person name="Jogler C."/>
        </authorList>
    </citation>
    <scope>NUCLEOTIDE SEQUENCE [LARGE SCALE GENOMIC DNA]</scope>
    <source>
        <strain evidence="1 2">Q31a</strain>
    </source>
</reference>
<organism evidence="1 2">
    <name type="scientific">Aureliella helgolandensis</name>
    <dbReference type="NCBI Taxonomy" id="2527968"/>
    <lineage>
        <taxon>Bacteria</taxon>
        <taxon>Pseudomonadati</taxon>
        <taxon>Planctomycetota</taxon>
        <taxon>Planctomycetia</taxon>
        <taxon>Pirellulales</taxon>
        <taxon>Pirellulaceae</taxon>
        <taxon>Aureliella</taxon>
    </lineage>
</organism>
<sequence length="84" mass="9681">MNHAVVTATRRRYTRLLKVLSVLLTIELDRRLEATRSRREQARKAEQQVAKLEGCSYNSAQPCAELRSAKVQSKRRTIAKLEVE</sequence>
<dbReference type="AlphaFoldDB" id="A0A518G1K8"/>
<accession>A0A518G1K8</accession>
<keyword evidence="2" id="KW-1185">Reference proteome</keyword>
<evidence type="ECO:0000313" key="2">
    <source>
        <dbReference type="Proteomes" id="UP000318017"/>
    </source>
</evidence>
<protein>
    <submittedName>
        <fullName evidence="1">Uncharacterized protein</fullName>
    </submittedName>
</protein>
<dbReference type="KEGG" id="ahel:Q31a_07670"/>
<name>A0A518G1K8_9BACT</name>
<proteinExistence type="predicted"/>
<evidence type="ECO:0000313" key="1">
    <source>
        <dbReference type="EMBL" id="QDV22481.1"/>
    </source>
</evidence>